<dbReference type="InterPro" id="IPR038776">
    <property type="entry name" value="C2orf80"/>
</dbReference>
<dbReference type="GeneID" id="112238323"/>
<evidence type="ECO:0000313" key="2">
    <source>
        <dbReference type="Ensembl" id="ENSOTSP00005157725.1"/>
    </source>
</evidence>
<dbReference type="AlphaFoldDB" id="A0AAZ3SWW2"/>
<name>A0AAZ3SWW2_ONCTS</name>
<dbReference type="PANTHER" id="PTHR36296">
    <property type="entry name" value="GAMMA-CRYSTALLIN A"/>
    <property type="match status" value="1"/>
</dbReference>
<dbReference type="Proteomes" id="UP000694402">
    <property type="component" value="Unassembled WGS sequence"/>
</dbReference>
<sequence>MIDLEEWCVGRGNLDELPFYFFRRLKEFCILNRGDYIGQKLRENGFDPKGKGSTSMLDDLAHYDLAISVALWWLEKEERHDVMDRDIVGVGSPGYNDQYPNHLEREAMILSSFAGMILNSLPVKDILALYTTKPSAAYPHQHSKSAIVHPFTLSYHPFAMLGSFKAVDHSRKHTQNLKRWLSVQGKRGAAPDGRRALVQSSSSTSNSFLCDSGESLKEQAEHYEGPH</sequence>
<dbReference type="GeneTree" id="ENSGT00390000004840"/>
<accession>A0AAZ3SWW2</accession>
<organism evidence="2 3">
    <name type="scientific">Oncorhynchus tshawytscha</name>
    <name type="common">Chinook salmon</name>
    <name type="synonym">Salmo tshawytscha</name>
    <dbReference type="NCBI Taxonomy" id="74940"/>
    <lineage>
        <taxon>Eukaryota</taxon>
        <taxon>Metazoa</taxon>
        <taxon>Chordata</taxon>
        <taxon>Craniata</taxon>
        <taxon>Vertebrata</taxon>
        <taxon>Euteleostomi</taxon>
        <taxon>Actinopterygii</taxon>
        <taxon>Neopterygii</taxon>
        <taxon>Teleostei</taxon>
        <taxon>Protacanthopterygii</taxon>
        <taxon>Salmoniformes</taxon>
        <taxon>Salmonidae</taxon>
        <taxon>Salmoninae</taxon>
        <taxon>Oncorhynchus</taxon>
    </lineage>
</organism>
<feature type="compositionally biased region" description="Basic and acidic residues" evidence="1">
    <location>
        <begin position="214"/>
        <end position="227"/>
    </location>
</feature>
<dbReference type="RefSeq" id="XP_024262673.1">
    <property type="nucleotide sequence ID" value="XM_024406905.2"/>
</dbReference>
<gene>
    <name evidence="2" type="primary">LOC112238323</name>
</gene>
<reference evidence="2" key="2">
    <citation type="submission" date="2025-08" db="UniProtKB">
        <authorList>
            <consortium name="Ensembl"/>
        </authorList>
    </citation>
    <scope>IDENTIFICATION</scope>
</reference>
<keyword evidence="3" id="KW-1185">Reference proteome</keyword>
<evidence type="ECO:0000256" key="1">
    <source>
        <dbReference type="SAM" id="MobiDB-lite"/>
    </source>
</evidence>
<feature type="region of interest" description="Disordered" evidence="1">
    <location>
        <begin position="184"/>
        <end position="227"/>
    </location>
</feature>
<dbReference type="Pfam" id="PF17718">
    <property type="entry name" value="DUF5563"/>
    <property type="match status" value="1"/>
</dbReference>
<proteinExistence type="predicted"/>
<dbReference type="PANTHER" id="PTHR36296:SF1">
    <property type="entry name" value="CHROMOSOME 2 OPEN READING FRAME 80"/>
    <property type="match status" value="1"/>
</dbReference>
<reference evidence="2" key="3">
    <citation type="submission" date="2025-09" db="UniProtKB">
        <authorList>
            <consortium name="Ensembl"/>
        </authorList>
    </citation>
    <scope>IDENTIFICATION</scope>
</reference>
<dbReference type="KEGG" id="otw:112238323"/>
<feature type="compositionally biased region" description="Polar residues" evidence="1">
    <location>
        <begin position="198"/>
        <end position="209"/>
    </location>
</feature>
<evidence type="ECO:0000313" key="3">
    <source>
        <dbReference type="Proteomes" id="UP000694402"/>
    </source>
</evidence>
<dbReference type="Ensembl" id="ENSOTST00005139815.1">
    <property type="protein sequence ID" value="ENSOTSP00005157725.1"/>
    <property type="gene ID" value="ENSOTSG00005061725.1"/>
</dbReference>
<reference evidence="3" key="1">
    <citation type="journal article" date="2018" name="PLoS ONE">
        <title>Chinook salmon (Oncorhynchus tshawytscha) genome and transcriptome.</title>
        <authorList>
            <person name="Christensen K.A."/>
            <person name="Leong J.S."/>
            <person name="Sakhrani D."/>
            <person name="Biagi C.A."/>
            <person name="Minkley D.R."/>
            <person name="Withler R.E."/>
            <person name="Rondeau E.B."/>
            <person name="Koop B.F."/>
            <person name="Devlin R.H."/>
        </authorList>
    </citation>
    <scope>NUCLEOTIDE SEQUENCE [LARGE SCALE GENOMIC DNA]</scope>
</reference>
<protein>
    <submittedName>
        <fullName evidence="2">Uncharacterized protein</fullName>
    </submittedName>
</protein>